<evidence type="ECO:0000256" key="1">
    <source>
        <dbReference type="ARBA" id="ARBA00022596"/>
    </source>
</evidence>
<dbReference type="EMBL" id="CDRZ01000013">
    <property type="protein sequence ID" value="CEO87515.1"/>
    <property type="molecule type" value="Genomic_DNA"/>
</dbReference>
<dbReference type="PANTHER" id="PTHR36566">
    <property type="entry name" value="NICKEL INSERTION PROTEIN-RELATED"/>
    <property type="match status" value="1"/>
</dbReference>
<dbReference type="GO" id="GO:0016829">
    <property type="term" value="F:lyase activity"/>
    <property type="evidence" value="ECO:0007669"/>
    <property type="project" value="UniProtKB-UniRule"/>
</dbReference>
<name>A0A0B7MBS8_9FIRM</name>
<dbReference type="EC" id="4.99.1.12" evidence="2"/>
<dbReference type="PANTHER" id="PTHR36566:SF1">
    <property type="entry name" value="PYRIDINIUM-3,5-BISTHIOCARBOXYLIC ACID MONONUCLEOTIDE NICKEL INSERTION PROTEIN"/>
    <property type="match status" value="1"/>
</dbReference>
<dbReference type="Proteomes" id="UP000046155">
    <property type="component" value="Unassembled WGS sequence"/>
</dbReference>
<proteinExistence type="inferred from homology"/>
<comment type="catalytic activity">
    <reaction evidence="2">
        <text>Ni(II)-pyridinium-3,5-bisthiocarboxylate mononucleotide = pyridinium-3,5-bisthiocarboxylate mononucleotide + Ni(2+)</text>
        <dbReference type="Rhea" id="RHEA:54784"/>
        <dbReference type="ChEBI" id="CHEBI:49786"/>
        <dbReference type="ChEBI" id="CHEBI:137372"/>
        <dbReference type="ChEBI" id="CHEBI:137373"/>
        <dbReference type="EC" id="4.99.1.12"/>
    </reaction>
</comment>
<protein>
    <recommendedName>
        <fullName evidence="2">Pyridinium-3,5-bisthiocarboxylic acid mononucleotide nickel insertion protein</fullName>
        <shortName evidence="2">P2TMN nickel insertion protein</shortName>
        <ecNumber evidence="2">4.99.1.12</ecNumber>
    </recommendedName>
    <alternativeName>
        <fullName evidence="2">Nickel-pincer cofactor biosynthesis protein LarC</fullName>
    </alternativeName>
</protein>
<dbReference type="GO" id="GO:0051604">
    <property type="term" value="P:protein maturation"/>
    <property type="evidence" value="ECO:0007669"/>
    <property type="project" value="UniProtKB-UniRule"/>
</dbReference>
<gene>
    <name evidence="2" type="primary">larC</name>
    <name evidence="3" type="ORF">SSCH_110017</name>
</gene>
<dbReference type="OrthoDB" id="9765625at2"/>
<keyword evidence="2" id="KW-0456">Lyase</keyword>
<dbReference type="GO" id="GO:0016151">
    <property type="term" value="F:nickel cation binding"/>
    <property type="evidence" value="ECO:0007669"/>
    <property type="project" value="UniProtKB-UniRule"/>
</dbReference>
<evidence type="ECO:0000313" key="3">
    <source>
        <dbReference type="EMBL" id="CEO87515.1"/>
    </source>
</evidence>
<evidence type="ECO:0000313" key="4">
    <source>
        <dbReference type="Proteomes" id="UP000046155"/>
    </source>
</evidence>
<keyword evidence="4" id="KW-1185">Reference proteome</keyword>
<keyword evidence="1 2" id="KW-0533">Nickel</keyword>
<sequence>MRKKIRKEERHFPPGDHILRYTHGANKMKTLYLDCFSGISGDMCLSALLDLGVPADVLKKVIEQLQLPVTLEIHSVKKNSLRATSITVREKEPQPCSRTLKQLMAVLEAGRLPAPIRSQVDTCLHRLATAEASVHGTAIEEVHFHEVGGLDTLVDLAGTFAGISYLEIDQVFSSPLPLGRGAIKTAHGIIPTPAPATMELLQGKPTYGIPFEGELITPTGAALVTTLASSFGPPPPARWMRVGYGAGSQDFSWPNILRAWLGEADDTLFDEDQTVVLETQVDDTNPEFLPYLRSRLEEAGALDVLFTPAIMKKGRPGTVITALSPQTQVYSLVNIIFQETTTLGVRWHRAGRIKLHHEIQEVNTVHGKIRLKVGYGYNQAGEKVIYNMAPEYEDCAQAAKDKGVAIKDVYQAVMKACKIDTQRP</sequence>
<dbReference type="Gene3D" id="3.30.70.1380">
    <property type="entry name" value="Transcriptional regulatory protein pf0864 domain like"/>
    <property type="match status" value="1"/>
</dbReference>
<dbReference type="InterPro" id="IPR002822">
    <property type="entry name" value="Ni_insertion"/>
</dbReference>
<dbReference type="AlphaFoldDB" id="A0A0B7MBS8"/>
<comment type="similarity">
    <text evidence="2">Belongs to the LarC family.</text>
</comment>
<dbReference type="Gene3D" id="3.10.20.300">
    <property type="entry name" value="mk0293 like domain"/>
    <property type="match status" value="1"/>
</dbReference>
<comment type="function">
    <text evidence="2">Involved in the biosynthesis of a nickel-pincer cofactor ((SCS)Ni(II) pincer complex). Binds Ni(2+), and functions in nickel delivery to pyridinium-3,5-bisthiocarboxylic acid mononucleotide (P2TMN), to form the mature cofactor. Is thus probably required for the activation of nickel-pincer cofactor-dependent enzymes.</text>
</comment>
<evidence type="ECO:0000256" key="2">
    <source>
        <dbReference type="HAMAP-Rule" id="MF_01074"/>
    </source>
</evidence>
<dbReference type="HAMAP" id="MF_01074">
    <property type="entry name" value="LarC"/>
    <property type="match status" value="1"/>
</dbReference>
<organism evidence="3 4">
    <name type="scientific">Syntrophaceticus schinkii</name>
    <dbReference type="NCBI Taxonomy" id="499207"/>
    <lineage>
        <taxon>Bacteria</taxon>
        <taxon>Bacillati</taxon>
        <taxon>Bacillota</taxon>
        <taxon>Clostridia</taxon>
        <taxon>Thermoanaerobacterales</taxon>
        <taxon>Thermoanaerobacterales Family III. Incertae Sedis</taxon>
        <taxon>Syntrophaceticus</taxon>
    </lineage>
</organism>
<reference evidence="4" key="1">
    <citation type="submission" date="2015-01" db="EMBL/GenBank/DDBJ databases">
        <authorList>
            <person name="Manzoor Shahid"/>
            <person name="Zubair Saima"/>
        </authorList>
    </citation>
    <scope>NUCLEOTIDE SEQUENCE [LARGE SCALE GENOMIC DNA]</scope>
    <source>
        <strain evidence="4">Sp3</strain>
    </source>
</reference>
<dbReference type="NCBIfam" id="TIGR00299">
    <property type="entry name" value="nickel pincer cofactor biosynthesis protein LarC"/>
    <property type="match status" value="1"/>
</dbReference>
<dbReference type="Pfam" id="PF01969">
    <property type="entry name" value="Ni_insertion"/>
    <property type="match status" value="1"/>
</dbReference>
<accession>A0A0B7MBS8</accession>